<evidence type="ECO:0000256" key="1">
    <source>
        <dbReference type="ARBA" id="ARBA00004571"/>
    </source>
</evidence>
<name>G0A6E5_METMM</name>
<keyword evidence="13" id="KW-0675">Receptor</keyword>
<dbReference type="PANTHER" id="PTHR30069:SF50">
    <property type="entry name" value="TONB-DEPENDENT RECEPTOR HI_1217-RELATED"/>
    <property type="match status" value="1"/>
</dbReference>
<dbReference type="STRING" id="857087.Metme_4592"/>
<keyword evidence="4 8" id="KW-0812">Transmembrane</keyword>
<dbReference type="PANTHER" id="PTHR30069">
    <property type="entry name" value="TONB-DEPENDENT OUTER MEMBRANE RECEPTOR"/>
    <property type="match status" value="1"/>
</dbReference>
<accession>G0A6E5</accession>
<evidence type="ECO:0000256" key="4">
    <source>
        <dbReference type="ARBA" id="ARBA00022692"/>
    </source>
</evidence>
<keyword evidence="10" id="KW-0732">Signal</keyword>
<dbReference type="InterPro" id="IPR000531">
    <property type="entry name" value="Beta-barrel_TonB"/>
</dbReference>
<evidence type="ECO:0000256" key="8">
    <source>
        <dbReference type="PROSITE-ProRule" id="PRU01360"/>
    </source>
</evidence>
<protein>
    <submittedName>
        <fullName evidence="13">TonB-dependent receptor plug</fullName>
    </submittedName>
</protein>
<evidence type="ECO:0000256" key="3">
    <source>
        <dbReference type="ARBA" id="ARBA00022452"/>
    </source>
</evidence>
<dbReference type="GO" id="GO:0015344">
    <property type="term" value="F:siderophore uptake transmembrane transporter activity"/>
    <property type="evidence" value="ECO:0007669"/>
    <property type="project" value="TreeGrafter"/>
</dbReference>
<keyword evidence="2 8" id="KW-0813">Transport</keyword>
<dbReference type="HOGENOM" id="CLU_008287_16_0_6"/>
<dbReference type="EMBL" id="CP002738">
    <property type="protein sequence ID" value="AEG02930.1"/>
    <property type="molecule type" value="Genomic_DNA"/>
</dbReference>
<dbReference type="InterPro" id="IPR037066">
    <property type="entry name" value="Plug_dom_sf"/>
</dbReference>
<dbReference type="KEGG" id="mmt:Metme_4592"/>
<dbReference type="eggNOG" id="COG4771">
    <property type="taxonomic scope" value="Bacteria"/>
</dbReference>
<dbReference type="AlphaFoldDB" id="G0A6E5"/>
<reference key="2">
    <citation type="submission" date="2011-05" db="EMBL/GenBank/DDBJ databases">
        <title>Complete genome sequence of the aerobic marine methanotroph Methylomonas methanica MC09.</title>
        <authorList>
            <person name="Boden R."/>
            <person name="Cunliffe M."/>
            <person name="Scanlan J."/>
            <person name="Moussard H."/>
            <person name="Kits K.D."/>
            <person name="Klotz M."/>
            <person name="Jetten M."/>
            <person name="Vuilleumier S."/>
            <person name="Han J."/>
            <person name="Peters L."/>
            <person name="Mikhailova N."/>
            <person name="Teshima H."/>
            <person name="Tapia R."/>
            <person name="Kyrpides N."/>
            <person name="Ivanova N."/>
            <person name="Pagani I."/>
            <person name="Cheng J.-F."/>
            <person name="Goodwin L."/>
            <person name="Han C."/>
            <person name="Hauser L."/>
            <person name="Land M."/>
            <person name="Lapidus A."/>
            <person name="Lucas S."/>
            <person name="Pitluck S."/>
            <person name="Woyke T."/>
            <person name="Stein L.Y."/>
            <person name="Murrell C."/>
        </authorList>
    </citation>
    <scope>NUCLEOTIDE SEQUENCE</scope>
    <source>
        <strain>MC09</strain>
    </source>
</reference>
<dbReference type="Pfam" id="PF00593">
    <property type="entry name" value="TonB_dep_Rec_b-barrel"/>
    <property type="match status" value="1"/>
</dbReference>
<dbReference type="Pfam" id="PF07715">
    <property type="entry name" value="Plug"/>
    <property type="match status" value="1"/>
</dbReference>
<evidence type="ECO:0000259" key="12">
    <source>
        <dbReference type="Pfam" id="PF07715"/>
    </source>
</evidence>
<proteinExistence type="inferred from homology"/>
<evidence type="ECO:0000256" key="2">
    <source>
        <dbReference type="ARBA" id="ARBA00022448"/>
    </source>
</evidence>
<keyword evidence="7 8" id="KW-0998">Cell outer membrane</keyword>
<evidence type="ECO:0000313" key="13">
    <source>
        <dbReference type="EMBL" id="AEG02930.1"/>
    </source>
</evidence>
<evidence type="ECO:0000256" key="6">
    <source>
        <dbReference type="ARBA" id="ARBA00023136"/>
    </source>
</evidence>
<dbReference type="Proteomes" id="UP000008888">
    <property type="component" value="Chromosome"/>
</dbReference>
<feature type="signal peptide" evidence="10">
    <location>
        <begin position="1"/>
        <end position="25"/>
    </location>
</feature>
<reference evidence="13 14" key="1">
    <citation type="journal article" date="2011" name="J. Bacteriol.">
        <title>Complete Genome Sequence of the Aerobic Marine Methanotroph Methylomonas methanica MC09.</title>
        <authorList>
            <person name="Boden R."/>
            <person name="Cunliffe M."/>
            <person name="Scanlan J."/>
            <person name="Moussard H."/>
            <person name="Kits K.D."/>
            <person name="Klotz M.G."/>
            <person name="Jetten M.S."/>
            <person name="Vuilleumier S."/>
            <person name="Han J."/>
            <person name="Peters L."/>
            <person name="Mikhailova N."/>
            <person name="Teshima H."/>
            <person name="Tapia R."/>
            <person name="Kyrpides N."/>
            <person name="Ivanova N."/>
            <person name="Pagani I."/>
            <person name="Cheng J.F."/>
            <person name="Goodwin L."/>
            <person name="Han C."/>
            <person name="Hauser L."/>
            <person name="Land M.L."/>
            <person name="Lapidus A."/>
            <person name="Lucas S."/>
            <person name="Pitluck S."/>
            <person name="Woyke T."/>
            <person name="Stein L."/>
            <person name="Murrell J.C."/>
        </authorList>
    </citation>
    <scope>NUCLEOTIDE SEQUENCE [LARGE SCALE GENOMIC DNA]</scope>
    <source>
        <strain evidence="13 14">MC09</strain>
    </source>
</reference>
<evidence type="ECO:0000256" key="10">
    <source>
        <dbReference type="SAM" id="SignalP"/>
    </source>
</evidence>
<dbReference type="RefSeq" id="WP_013821143.1">
    <property type="nucleotide sequence ID" value="NC_015572.1"/>
</dbReference>
<evidence type="ECO:0000256" key="9">
    <source>
        <dbReference type="RuleBase" id="RU003357"/>
    </source>
</evidence>
<keyword evidence="6 8" id="KW-0472">Membrane</keyword>
<dbReference type="InterPro" id="IPR036942">
    <property type="entry name" value="Beta-barrel_TonB_sf"/>
</dbReference>
<keyword evidence="3 8" id="KW-1134">Transmembrane beta strand</keyword>
<dbReference type="SUPFAM" id="SSF56935">
    <property type="entry name" value="Porins"/>
    <property type="match status" value="1"/>
</dbReference>
<keyword evidence="14" id="KW-1185">Reference proteome</keyword>
<dbReference type="PROSITE" id="PS52016">
    <property type="entry name" value="TONB_DEPENDENT_REC_3"/>
    <property type="match status" value="1"/>
</dbReference>
<dbReference type="Gene3D" id="2.170.130.10">
    <property type="entry name" value="TonB-dependent receptor, plug domain"/>
    <property type="match status" value="1"/>
</dbReference>
<comment type="subcellular location">
    <subcellularLocation>
        <location evidence="1 8">Cell outer membrane</location>
        <topology evidence="1 8">Multi-pass membrane protein</topology>
    </subcellularLocation>
</comment>
<organism evidence="13 14">
    <name type="scientific">Methylomonas methanica (strain DSM 25384 / MC09)</name>
    <dbReference type="NCBI Taxonomy" id="857087"/>
    <lineage>
        <taxon>Bacteria</taxon>
        <taxon>Pseudomonadati</taxon>
        <taxon>Pseudomonadota</taxon>
        <taxon>Gammaproteobacteria</taxon>
        <taxon>Methylococcales</taxon>
        <taxon>Methylococcaceae</taxon>
        <taxon>Methylomonas</taxon>
    </lineage>
</organism>
<reference evidence="14" key="3">
    <citation type="submission" date="2011-05" db="EMBL/GenBank/DDBJ databases">
        <title>Complete sequence of Methylomonas methanica MC09.</title>
        <authorList>
            <consortium name="US DOE Joint Genome Institute"/>
            <person name="Lucas S."/>
            <person name="Han J."/>
            <person name="Lapidus A."/>
            <person name="Cheng J.-F."/>
            <person name="Goodwin L."/>
            <person name="Pitluck S."/>
            <person name="Peters L."/>
            <person name="Mikhailova N."/>
            <person name="Teshima H."/>
            <person name="Han C."/>
            <person name="Tapia R."/>
            <person name="Land M."/>
            <person name="Hauser L."/>
            <person name="Kyrpides N."/>
            <person name="Ivanova N."/>
            <person name="Pagani I."/>
            <person name="Stein L."/>
            <person name="Woyke T."/>
        </authorList>
    </citation>
    <scope>NUCLEOTIDE SEQUENCE [LARGE SCALE GENOMIC DNA]</scope>
    <source>
        <strain evidence="14">MC09</strain>
    </source>
</reference>
<gene>
    <name evidence="13" type="ordered locus">Metme_4592</name>
</gene>
<feature type="chain" id="PRO_5003396595" evidence="10">
    <location>
        <begin position="26"/>
        <end position="677"/>
    </location>
</feature>
<evidence type="ECO:0000256" key="7">
    <source>
        <dbReference type="ARBA" id="ARBA00023237"/>
    </source>
</evidence>
<dbReference type="Gene3D" id="2.40.170.20">
    <property type="entry name" value="TonB-dependent receptor, beta-barrel domain"/>
    <property type="match status" value="1"/>
</dbReference>
<feature type="domain" description="TonB-dependent receptor plug" evidence="12">
    <location>
        <begin position="62"/>
        <end position="171"/>
    </location>
</feature>
<comment type="similarity">
    <text evidence="8 9">Belongs to the TonB-dependent receptor family.</text>
</comment>
<keyword evidence="5 9" id="KW-0798">TonB box</keyword>
<dbReference type="OrthoDB" id="9758929at2"/>
<dbReference type="GO" id="GO:0044718">
    <property type="term" value="P:siderophore transmembrane transport"/>
    <property type="evidence" value="ECO:0007669"/>
    <property type="project" value="TreeGrafter"/>
</dbReference>
<dbReference type="GO" id="GO:0009279">
    <property type="term" value="C:cell outer membrane"/>
    <property type="evidence" value="ECO:0007669"/>
    <property type="project" value="UniProtKB-SubCell"/>
</dbReference>
<evidence type="ECO:0000256" key="5">
    <source>
        <dbReference type="ARBA" id="ARBA00023077"/>
    </source>
</evidence>
<evidence type="ECO:0000259" key="11">
    <source>
        <dbReference type="Pfam" id="PF00593"/>
    </source>
</evidence>
<evidence type="ECO:0000313" key="14">
    <source>
        <dbReference type="Proteomes" id="UP000008888"/>
    </source>
</evidence>
<dbReference type="InterPro" id="IPR039426">
    <property type="entry name" value="TonB-dep_rcpt-like"/>
</dbReference>
<sequence>MLLLPKRYTATLMLFLQAFALPVVRADSSPNDIESTSELLPLSWEELTELDVSSLSRQTQSVKNSPAAAFVITSEDIRRAGVTSLPEVLRMVPGMNVAKINAWNWAVSARGFNDLYANKLQVMIDGRSIYDPLVSGVYWGQQNPALQDIERIEVLRGPSGSLWGANAVNGTINIITRSARDTQGGLLYGGGGTEEQGFGGIRYGGKLSDSTFLRGTINGIQRDASIDLSGNQGTHDYGNAQNGNFRLDSQLTEHDKLMVEGNVSRYRLQGYFIGISSPTPPLWRQDDFGREGVTGSLQGSWKHNTDSGHHSDLNLSFTQTDWKLAMNEMSRSHFVLDFHHSLPEYEGHHLMWGLNYQMIRDNFDNTLTLGFVPDQFTQHNIGLFLQDQIDLTDDLILTLGNRIEHFTYTGWETEPNIRLMWTPNKQHSLWAAVSRAVVLPNRAQHSIRIFKPVLPGSNAFFEAAANPQMLTENLLAYELGWRWQIANNLDIDTALFYNIYDRMQGTKFDGNVRNDPTFGTIREATVGNYRQVKSYGLETALNYRISHDWRLQASYSANRFHVDYDPNIAWFRDPQTEPHSNPQQTLSLRSLFNLTNEIEVDLWGRYVDKITVDTVSNIPAYFTMDVRLGWHPHKDLEFSFSAQNLLDNQHPEFSDILYIPVASQIQRGYLAQVSWRF</sequence>
<feature type="domain" description="TonB-dependent receptor-like beta-barrel" evidence="11">
    <location>
        <begin position="211"/>
        <end position="645"/>
    </location>
</feature>
<dbReference type="InterPro" id="IPR012910">
    <property type="entry name" value="Plug_dom"/>
</dbReference>